<dbReference type="EMBL" id="CP055898">
    <property type="protein sequence ID" value="QKX53826.1"/>
    <property type="molecule type" value="Genomic_DNA"/>
</dbReference>
<gene>
    <name evidence="3" type="ORF">TRUGW13939_00906</name>
</gene>
<name>A0A7H8QIU4_TALRU</name>
<dbReference type="GO" id="GO:0016491">
    <property type="term" value="F:oxidoreductase activity"/>
    <property type="evidence" value="ECO:0007669"/>
    <property type="project" value="UniProtKB-KW"/>
</dbReference>
<evidence type="ECO:0000313" key="3">
    <source>
        <dbReference type="EMBL" id="QKX53826.1"/>
    </source>
</evidence>
<dbReference type="SUPFAM" id="SSF51735">
    <property type="entry name" value="NAD(P)-binding Rossmann-fold domains"/>
    <property type="match status" value="1"/>
</dbReference>
<evidence type="ECO:0008006" key="5">
    <source>
        <dbReference type="Google" id="ProtNLM"/>
    </source>
</evidence>
<proteinExistence type="inferred from homology"/>
<dbReference type="InterPro" id="IPR002347">
    <property type="entry name" value="SDR_fam"/>
</dbReference>
<organism evidence="3 4">
    <name type="scientific">Talaromyces rugulosus</name>
    <name type="common">Penicillium rugulosum</name>
    <dbReference type="NCBI Taxonomy" id="121627"/>
    <lineage>
        <taxon>Eukaryota</taxon>
        <taxon>Fungi</taxon>
        <taxon>Dikarya</taxon>
        <taxon>Ascomycota</taxon>
        <taxon>Pezizomycotina</taxon>
        <taxon>Eurotiomycetes</taxon>
        <taxon>Eurotiomycetidae</taxon>
        <taxon>Eurotiales</taxon>
        <taxon>Trichocomaceae</taxon>
        <taxon>Talaromyces</taxon>
        <taxon>Talaromyces sect. Islandici</taxon>
    </lineage>
</organism>
<dbReference type="AlphaFoldDB" id="A0A7H8QIU4"/>
<dbReference type="Pfam" id="PF00106">
    <property type="entry name" value="adh_short"/>
    <property type="match status" value="1"/>
</dbReference>
<dbReference type="PRINTS" id="PR00081">
    <property type="entry name" value="GDHRDH"/>
</dbReference>
<keyword evidence="2" id="KW-0560">Oxidoreductase</keyword>
<dbReference type="PANTHER" id="PTHR43180:SF33">
    <property type="entry name" value="15-HYDROXYPROSTAGLANDIN DEHYDROGENASE [NAD(+)]-LIKE"/>
    <property type="match status" value="1"/>
</dbReference>
<dbReference type="KEGG" id="trg:TRUGW13939_00906"/>
<evidence type="ECO:0000256" key="2">
    <source>
        <dbReference type="ARBA" id="ARBA00023002"/>
    </source>
</evidence>
<dbReference type="Gene3D" id="3.40.50.720">
    <property type="entry name" value="NAD(P)-binding Rossmann-like Domain"/>
    <property type="match status" value="1"/>
</dbReference>
<accession>A0A7H8QIU4</accession>
<comment type="similarity">
    <text evidence="1">Belongs to the short-chain dehydrogenases/reductases (SDR) family.</text>
</comment>
<dbReference type="GeneID" id="55988419"/>
<reference evidence="4" key="1">
    <citation type="submission" date="2020-06" db="EMBL/GenBank/DDBJ databases">
        <title>A chromosome-scale genome assembly of Talaromyces rugulosus W13939.</title>
        <authorList>
            <person name="Wang B."/>
            <person name="Guo L."/>
            <person name="Ye K."/>
            <person name="Wang L."/>
        </authorList>
    </citation>
    <scope>NUCLEOTIDE SEQUENCE [LARGE SCALE GENOMIC DNA]</scope>
    <source>
        <strain evidence="4">W13939</strain>
    </source>
</reference>
<dbReference type="OrthoDB" id="5371740at2759"/>
<dbReference type="InterPro" id="IPR036291">
    <property type="entry name" value="NAD(P)-bd_dom_sf"/>
</dbReference>
<dbReference type="Proteomes" id="UP000509510">
    <property type="component" value="Chromosome I"/>
</dbReference>
<dbReference type="RefSeq" id="XP_035340005.1">
    <property type="nucleotide sequence ID" value="XM_035484112.1"/>
</dbReference>
<evidence type="ECO:0000313" key="4">
    <source>
        <dbReference type="Proteomes" id="UP000509510"/>
    </source>
</evidence>
<evidence type="ECO:0000256" key="1">
    <source>
        <dbReference type="ARBA" id="ARBA00006484"/>
    </source>
</evidence>
<dbReference type="PANTHER" id="PTHR43180">
    <property type="entry name" value="3-OXOACYL-(ACYL-CARRIER-PROTEIN) REDUCTASE (AFU_ORTHOLOGUE AFUA_6G11210)"/>
    <property type="match status" value="1"/>
</dbReference>
<keyword evidence="4" id="KW-1185">Reference proteome</keyword>
<sequence length="279" mass="30001">MTTITIPPDAFDALKGKTVIITGGRSGIGEAAVNLLASHGANVVYGDIGPGSFIQPNVHFKKTDVTDFGTLQELFKFTEDNFGPVDIVLPNAGIHEEEDWNSEEWLNSTAGSKVVDVNYTGVLYTLKLALLSFKRSGKQGSVTITGSASSYLDSSPVCIYAGTKHGVLGLMRSAKTVVGPIARINLVAPWMVKTGLPGEGILELWGDLPLNSPLGVAKAILYAAVEEKFNGKGFFVGGDDIIELEEGIEGTRPQWLTQNQSDLVQEGWMKLSKPRQMNF</sequence>
<protein>
    <recommendedName>
        <fullName evidence="5">NAD(P)-binding protein</fullName>
    </recommendedName>
</protein>